<dbReference type="RefSeq" id="WP_184971579.1">
    <property type="nucleotide sequence ID" value="NZ_JACHIN010000015.1"/>
</dbReference>
<organism evidence="2 3">
    <name type="scientific">Nonomuraea endophytica</name>
    <dbReference type="NCBI Taxonomy" id="714136"/>
    <lineage>
        <taxon>Bacteria</taxon>
        <taxon>Bacillati</taxon>
        <taxon>Actinomycetota</taxon>
        <taxon>Actinomycetes</taxon>
        <taxon>Streptosporangiales</taxon>
        <taxon>Streptosporangiaceae</taxon>
        <taxon>Nonomuraea</taxon>
    </lineage>
</organism>
<reference evidence="2 3" key="1">
    <citation type="submission" date="2020-08" db="EMBL/GenBank/DDBJ databases">
        <title>Genomic Encyclopedia of Type Strains, Phase IV (KMG-IV): sequencing the most valuable type-strain genomes for metagenomic binning, comparative biology and taxonomic classification.</title>
        <authorList>
            <person name="Goeker M."/>
        </authorList>
    </citation>
    <scope>NUCLEOTIDE SEQUENCE [LARGE SCALE GENOMIC DNA]</scope>
    <source>
        <strain evidence="2 3">DSM 45385</strain>
    </source>
</reference>
<evidence type="ECO:0008006" key="4">
    <source>
        <dbReference type="Google" id="ProtNLM"/>
    </source>
</evidence>
<dbReference type="EMBL" id="JACHIN010000015">
    <property type="protein sequence ID" value="MBB5082932.1"/>
    <property type="molecule type" value="Genomic_DNA"/>
</dbReference>
<dbReference type="PROSITE" id="PS51257">
    <property type="entry name" value="PROKAR_LIPOPROTEIN"/>
    <property type="match status" value="1"/>
</dbReference>
<dbReference type="Proteomes" id="UP000568380">
    <property type="component" value="Unassembled WGS sequence"/>
</dbReference>
<evidence type="ECO:0000256" key="1">
    <source>
        <dbReference type="SAM" id="SignalP"/>
    </source>
</evidence>
<evidence type="ECO:0000313" key="3">
    <source>
        <dbReference type="Proteomes" id="UP000568380"/>
    </source>
</evidence>
<feature type="signal peptide" evidence="1">
    <location>
        <begin position="1"/>
        <end position="17"/>
    </location>
</feature>
<protein>
    <recommendedName>
        <fullName evidence="4">Lipoprotein</fullName>
    </recommendedName>
</protein>
<name>A0A7W8ELJ7_9ACTN</name>
<evidence type="ECO:0000313" key="2">
    <source>
        <dbReference type="EMBL" id="MBB5082932.1"/>
    </source>
</evidence>
<comment type="caution">
    <text evidence="2">The sequence shown here is derived from an EMBL/GenBank/DDBJ whole genome shotgun (WGS) entry which is preliminary data.</text>
</comment>
<feature type="chain" id="PRO_5030558843" description="Lipoprotein" evidence="1">
    <location>
        <begin position="18"/>
        <end position="140"/>
    </location>
</feature>
<proteinExistence type="predicted"/>
<dbReference type="AlphaFoldDB" id="A0A7W8ELJ7"/>
<keyword evidence="1" id="KW-0732">Signal</keyword>
<sequence>MTTFTRLTICGIAVALAAACSPGDGSGGGYVAAAKNPLPVALTVEELAAKVDCRPKIQIDATELRQGHCKTGDGEFFLTTFTTQEGKDAWMDTAPEYNPHLVGHLWTALSTRKVLDRIRKRLGGDLHLKDHRTQTPTPSP</sequence>
<gene>
    <name evidence="2" type="ORF">HNR40_008435</name>
</gene>
<keyword evidence="3" id="KW-1185">Reference proteome</keyword>
<accession>A0A7W8ELJ7</accession>